<keyword evidence="3" id="KW-1185">Reference proteome</keyword>
<evidence type="ECO:0000313" key="3">
    <source>
        <dbReference type="Proteomes" id="UP001162131"/>
    </source>
</evidence>
<keyword evidence="1" id="KW-0812">Transmembrane</keyword>
<sequence>MIEKNPPIAVLLLITGCPSSVSWFVLYPSYLYKELLADLWKSERTVIPQITEMIEYSIIFISAEPKLESEL</sequence>
<name>A0AAU9IGR7_9CILI</name>
<evidence type="ECO:0000256" key="1">
    <source>
        <dbReference type="SAM" id="Phobius"/>
    </source>
</evidence>
<organism evidence="2 3">
    <name type="scientific">Blepharisma stoltei</name>
    <dbReference type="NCBI Taxonomy" id="1481888"/>
    <lineage>
        <taxon>Eukaryota</taxon>
        <taxon>Sar</taxon>
        <taxon>Alveolata</taxon>
        <taxon>Ciliophora</taxon>
        <taxon>Postciliodesmatophora</taxon>
        <taxon>Heterotrichea</taxon>
        <taxon>Heterotrichida</taxon>
        <taxon>Blepharismidae</taxon>
        <taxon>Blepharisma</taxon>
    </lineage>
</organism>
<dbReference type="EMBL" id="CAJZBQ010000009">
    <property type="protein sequence ID" value="CAG9313040.1"/>
    <property type="molecule type" value="Genomic_DNA"/>
</dbReference>
<dbReference type="AlphaFoldDB" id="A0AAU9IGR7"/>
<dbReference type="PROSITE" id="PS51257">
    <property type="entry name" value="PROKAR_LIPOPROTEIN"/>
    <property type="match status" value="1"/>
</dbReference>
<gene>
    <name evidence="2" type="ORF">BSTOLATCC_MIC7825</name>
</gene>
<reference evidence="2" key="1">
    <citation type="submission" date="2021-09" db="EMBL/GenBank/DDBJ databases">
        <authorList>
            <consortium name="AG Swart"/>
            <person name="Singh M."/>
            <person name="Singh A."/>
            <person name="Seah K."/>
            <person name="Emmerich C."/>
        </authorList>
    </citation>
    <scope>NUCLEOTIDE SEQUENCE</scope>
    <source>
        <strain evidence="2">ATCC30299</strain>
    </source>
</reference>
<feature type="transmembrane region" description="Helical" evidence="1">
    <location>
        <begin position="6"/>
        <end position="26"/>
    </location>
</feature>
<accession>A0AAU9IGR7</accession>
<keyword evidence="1" id="KW-0472">Membrane</keyword>
<protein>
    <submittedName>
        <fullName evidence="2">Uncharacterized protein</fullName>
    </submittedName>
</protein>
<evidence type="ECO:0000313" key="2">
    <source>
        <dbReference type="EMBL" id="CAG9313040.1"/>
    </source>
</evidence>
<dbReference type="Proteomes" id="UP001162131">
    <property type="component" value="Unassembled WGS sequence"/>
</dbReference>
<proteinExistence type="predicted"/>
<comment type="caution">
    <text evidence="2">The sequence shown here is derived from an EMBL/GenBank/DDBJ whole genome shotgun (WGS) entry which is preliminary data.</text>
</comment>
<keyword evidence="1" id="KW-1133">Transmembrane helix</keyword>